<gene>
    <name evidence="1" type="ORF">NDU88_003955</name>
</gene>
<accession>A0AAV7RJN6</accession>
<keyword evidence="2" id="KW-1185">Reference proteome</keyword>
<comment type="caution">
    <text evidence="1">The sequence shown here is derived from an EMBL/GenBank/DDBJ whole genome shotgun (WGS) entry which is preliminary data.</text>
</comment>
<dbReference type="Proteomes" id="UP001066276">
    <property type="component" value="Chromosome 5"/>
</dbReference>
<protein>
    <submittedName>
        <fullName evidence="1">Uncharacterized protein</fullName>
    </submittedName>
</protein>
<evidence type="ECO:0000313" key="1">
    <source>
        <dbReference type="EMBL" id="KAJ1151168.1"/>
    </source>
</evidence>
<dbReference type="AlphaFoldDB" id="A0AAV7RJN6"/>
<evidence type="ECO:0000313" key="2">
    <source>
        <dbReference type="Proteomes" id="UP001066276"/>
    </source>
</evidence>
<dbReference type="EMBL" id="JANPWB010000009">
    <property type="protein sequence ID" value="KAJ1151168.1"/>
    <property type="molecule type" value="Genomic_DNA"/>
</dbReference>
<sequence length="117" mass="13822">MRGRKPRSKYNLNWRNEPCVEQWFLDTLQQRMIDKHAEMKKRYDERDRVKPANIEFKAVENMERGYVNSGSATTLDVANTKFHDDVREGEWSTREKNGNVCDDIDKVVEEESVVKGK</sequence>
<reference evidence="1" key="1">
    <citation type="journal article" date="2022" name="bioRxiv">
        <title>Sequencing and chromosome-scale assembly of the giantPleurodeles waltlgenome.</title>
        <authorList>
            <person name="Brown T."/>
            <person name="Elewa A."/>
            <person name="Iarovenko S."/>
            <person name="Subramanian E."/>
            <person name="Araus A.J."/>
            <person name="Petzold A."/>
            <person name="Susuki M."/>
            <person name="Suzuki K.-i.T."/>
            <person name="Hayashi T."/>
            <person name="Toyoda A."/>
            <person name="Oliveira C."/>
            <person name="Osipova E."/>
            <person name="Leigh N.D."/>
            <person name="Simon A."/>
            <person name="Yun M.H."/>
        </authorList>
    </citation>
    <scope>NUCLEOTIDE SEQUENCE</scope>
    <source>
        <strain evidence="1">20211129_DDA</strain>
        <tissue evidence="1">Liver</tissue>
    </source>
</reference>
<name>A0AAV7RJN6_PLEWA</name>
<organism evidence="1 2">
    <name type="scientific">Pleurodeles waltl</name>
    <name type="common">Iberian ribbed newt</name>
    <dbReference type="NCBI Taxonomy" id="8319"/>
    <lineage>
        <taxon>Eukaryota</taxon>
        <taxon>Metazoa</taxon>
        <taxon>Chordata</taxon>
        <taxon>Craniata</taxon>
        <taxon>Vertebrata</taxon>
        <taxon>Euteleostomi</taxon>
        <taxon>Amphibia</taxon>
        <taxon>Batrachia</taxon>
        <taxon>Caudata</taxon>
        <taxon>Salamandroidea</taxon>
        <taxon>Salamandridae</taxon>
        <taxon>Pleurodelinae</taxon>
        <taxon>Pleurodeles</taxon>
    </lineage>
</organism>
<proteinExistence type="predicted"/>